<keyword evidence="4" id="KW-1185">Reference proteome</keyword>
<keyword evidence="2" id="KW-0560">Oxidoreductase</keyword>
<dbReference type="EMBL" id="QYUP01000092">
    <property type="protein sequence ID" value="RJG18854.1"/>
    <property type="molecule type" value="Genomic_DNA"/>
</dbReference>
<dbReference type="CDD" id="cd05233">
    <property type="entry name" value="SDR_c"/>
    <property type="match status" value="1"/>
</dbReference>
<dbReference type="PRINTS" id="PR00080">
    <property type="entry name" value="SDRFAMILY"/>
</dbReference>
<dbReference type="Gene3D" id="3.40.50.720">
    <property type="entry name" value="NAD(P)-binding Rossmann-like Domain"/>
    <property type="match status" value="1"/>
</dbReference>
<dbReference type="OrthoDB" id="9786435at2"/>
<accession>A0A418Y0P4</accession>
<evidence type="ECO:0000313" key="3">
    <source>
        <dbReference type="EMBL" id="RJG18854.1"/>
    </source>
</evidence>
<evidence type="ECO:0000256" key="2">
    <source>
        <dbReference type="ARBA" id="ARBA00023002"/>
    </source>
</evidence>
<dbReference type="GO" id="GO:0016491">
    <property type="term" value="F:oxidoreductase activity"/>
    <property type="evidence" value="ECO:0007669"/>
    <property type="project" value="UniProtKB-KW"/>
</dbReference>
<dbReference type="InterPro" id="IPR036291">
    <property type="entry name" value="NAD(P)-bd_dom_sf"/>
</dbReference>
<dbReference type="SUPFAM" id="SSF51735">
    <property type="entry name" value="NAD(P)-binding Rossmann-fold domains"/>
    <property type="match status" value="1"/>
</dbReference>
<dbReference type="FunFam" id="3.40.50.720:FF:000084">
    <property type="entry name" value="Short-chain dehydrogenase reductase"/>
    <property type="match status" value="1"/>
</dbReference>
<gene>
    <name evidence="3" type="ORF">D3872_09715</name>
</gene>
<dbReference type="InterPro" id="IPR002347">
    <property type="entry name" value="SDR_fam"/>
</dbReference>
<dbReference type="PANTHER" id="PTHR24321:SF8">
    <property type="entry name" value="ESTRADIOL 17-BETA-DEHYDROGENASE 8-RELATED"/>
    <property type="match status" value="1"/>
</dbReference>
<reference evidence="3 4" key="1">
    <citation type="submission" date="2018-09" db="EMBL/GenBank/DDBJ databases">
        <authorList>
            <person name="Zhu H."/>
        </authorList>
    </citation>
    <scope>NUCLEOTIDE SEQUENCE [LARGE SCALE GENOMIC DNA]</scope>
    <source>
        <strain evidence="3 4">K1S02-61</strain>
    </source>
</reference>
<dbReference type="PROSITE" id="PS00061">
    <property type="entry name" value="ADH_SHORT"/>
    <property type="match status" value="1"/>
</dbReference>
<comment type="caution">
    <text evidence="3">The sequence shown here is derived from an EMBL/GenBank/DDBJ whole genome shotgun (WGS) entry which is preliminary data.</text>
</comment>
<dbReference type="Proteomes" id="UP000284006">
    <property type="component" value="Unassembled WGS sequence"/>
</dbReference>
<comment type="similarity">
    <text evidence="1">Belongs to the short-chain dehydrogenases/reductases (SDR) family.</text>
</comment>
<evidence type="ECO:0000256" key="1">
    <source>
        <dbReference type="ARBA" id="ARBA00006484"/>
    </source>
</evidence>
<sequence length="256" mass="26976">MRLKDKVVIVTGASSGLGESMVLRFAREGAHVVAVARRADRLAQVAVMASGSSGSVVPLTGDLCRQADIRNMVAHTVERFGKLDVLVNNAGMNDDFSPVGEMDDELWRQVFILNLDAAFYASKHAMPHLLESRGNIVNIASIGGTEGARAGVAYTASKHALVAMTKHTAFSYAKAGMRCNVICPGPVDTPMVAAAIERGDTGMNKEGVRRANSGMKSLPRIGEPAEIANVACFLASDEASLVNGAVIVADSGWTAY</sequence>
<evidence type="ECO:0000313" key="4">
    <source>
        <dbReference type="Proteomes" id="UP000284006"/>
    </source>
</evidence>
<proteinExistence type="inferred from homology"/>
<dbReference type="PANTHER" id="PTHR24321">
    <property type="entry name" value="DEHYDROGENASES, SHORT CHAIN"/>
    <property type="match status" value="1"/>
</dbReference>
<dbReference type="InterPro" id="IPR020904">
    <property type="entry name" value="Sc_DH/Rdtase_CS"/>
</dbReference>
<dbReference type="AlphaFoldDB" id="A0A418Y0P4"/>
<dbReference type="Pfam" id="PF13561">
    <property type="entry name" value="adh_short_C2"/>
    <property type="match status" value="1"/>
</dbReference>
<organism evidence="3 4">
    <name type="scientific">Massilia cavernae</name>
    <dbReference type="NCBI Taxonomy" id="2320864"/>
    <lineage>
        <taxon>Bacteria</taxon>
        <taxon>Pseudomonadati</taxon>
        <taxon>Pseudomonadota</taxon>
        <taxon>Betaproteobacteria</taxon>
        <taxon>Burkholderiales</taxon>
        <taxon>Oxalobacteraceae</taxon>
        <taxon>Telluria group</taxon>
        <taxon>Massilia</taxon>
    </lineage>
</organism>
<dbReference type="RefSeq" id="WP_119810583.1">
    <property type="nucleotide sequence ID" value="NZ_QYUP01000092.1"/>
</dbReference>
<dbReference type="PRINTS" id="PR00081">
    <property type="entry name" value="GDHRDH"/>
</dbReference>
<protein>
    <submittedName>
        <fullName evidence="3">SDR family oxidoreductase</fullName>
    </submittedName>
</protein>
<name>A0A418Y0P4_9BURK</name>